<evidence type="ECO:0000313" key="2">
    <source>
        <dbReference type="EMBL" id="KAK5779718.1"/>
    </source>
</evidence>
<gene>
    <name evidence="2" type="ORF">RI543_002839</name>
</gene>
<keyword evidence="3" id="KW-1185">Reference proteome</keyword>
<evidence type="ECO:0000313" key="3">
    <source>
        <dbReference type="Proteomes" id="UP001306508"/>
    </source>
</evidence>
<keyword evidence="1" id="KW-1133">Transmembrane helix</keyword>
<name>A0AAN7WMJ2_9SACH</name>
<keyword evidence="1" id="KW-0472">Membrane</keyword>
<accession>A0AAN7WMJ2</accession>
<dbReference type="PANTHER" id="PTHR28002">
    <property type="entry name" value="MIOREX COMPLEX COMPONENT 11"/>
    <property type="match status" value="1"/>
</dbReference>
<feature type="transmembrane region" description="Helical" evidence="1">
    <location>
        <begin position="101"/>
        <end position="123"/>
    </location>
</feature>
<protein>
    <submittedName>
        <fullName evidence="2">Uncharacterized protein</fullName>
    </submittedName>
</protein>
<dbReference type="GO" id="GO:0005739">
    <property type="term" value="C:mitochondrion"/>
    <property type="evidence" value="ECO:0007669"/>
    <property type="project" value="TreeGrafter"/>
</dbReference>
<dbReference type="EMBL" id="JAWIZZ010000046">
    <property type="protein sequence ID" value="KAK5779718.1"/>
    <property type="molecule type" value="Genomic_DNA"/>
</dbReference>
<sequence>MYFNKLAFNNHKNFVLFQRPKIVVSPSVNFVIGTNLKIACYNAANRLYTTSIEPKVSSQVKERERLEKFIKKSKILTKLNGNPKFNDYFEKLKETGTIPTITTFFILHELTAVIPLFMIWYILYHSDFWNEFNITESSNPLLVKCNKAIERLVGDKYEPLDKHKLIITGAISYSIVKVMGPLRMFVSLWAAPYFGRYLIVPFRELRLFLTRIWSKYQ</sequence>
<dbReference type="PANTHER" id="PTHR28002:SF1">
    <property type="entry name" value="MIOREX COMPLEX COMPONENT 11"/>
    <property type="match status" value="1"/>
</dbReference>
<dbReference type="InterPro" id="IPR018811">
    <property type="entry name" value="MRX11"/>
</dbReference>
<proteinExistence type="predicted"/>
<reference evidence="3" key="1">
    <citation type="submission" date="2023-07" db="EMBL/GenBank/DDBJ databases">
        <title>A draft genome of Kazachstania heterogenica Y-27499.</title>
        <authorList>
            <person name="Donic C."/>
            <person name="Kralova J.S."/>
            <person name="Fidel L."/>
            <person name="Ben-Dor S."/>
            <person name="Jung S."/>
        </authorList>
    </citation>
    <scope>NUCLEOTIDE SEQUENCE [LARGE SCALE GENOMIC DNA]</scope>
    <source>
        <strain evidence="3">Y27499</strain>
    </source>
</reference>
<dbReference type="Pfam" id="PF10306">
    <property type="entry name" value="FLILHELTA"/>
    <property type="match status" value="1"/>
</dbReference>
<dbReference type="Proteomes" id="UP001306508">
    <property type="component" value="Unassembled WGS sequence"/>
</dbReference>
<evidence type="ECO:0000256" key="1">
    <source>
        <dbReference type="SAM" id="Phobius"/>
    </source>
</evidence>
<dbReference type="AlphaFoldDB" id="A0AAN7WMJ2"/>
<organism evidence="2 3">
    <name type="scientific">Arxiozyma heterogenica</name>
    <dbReference type="NCBI Taxonomy" id="278026"/>
    <lineage>
        <taxon>Eukaryota</taxon>
        <taxon>Fungi</taxon>
        <taxon>Dikarya</taxon>
        <taxon>Ascomycota</taxon>
        <taxon>Saccharomycotina</taxon>
        <taxon>Saccharomycetes</taxon>
        <taxon>Saccharomycetales</taxon>
        <taxon>Saccharomycetaceae</taxon>
        <taxon>Arxiozyma</taxon>
    </lineage>
</organism>
<keyword evidence="1" id="KW-0812">Transmembrane</keyword>
<comment type="caution">
    <text evidence="2">The sequence shown here is derived from an EMBL/GenBank/DDBJ whole genome shotgun (WGS) entry which is preliminary data.</text>
</comment>